<dbReference type="SMART" id="SM00228">
    <property type="entry name" value="PDZ"/>
    <property type="match status" value="1"/>
</dbReference>
<accession>A0A6J4NE68</accession>
<evidence type="ECO:0000256" key="4">
    <source>
        <dbReference type="SAM" id="Phobius"/>
    </source>
</evidence>
<feature type="compositionally biased region" description="Low complexity" evidence="3">
    <location>
        <begin position="82"/>
        <end position="104"/>
    </location>
</feature>
<keyword evidence="2" id="KW-0378">Hydrolase</keyword>
<reference evidence="6" key="1">
    <citation type="submission" date="2020-02" db="EMBL/GenBank/DDBJ databases">
        <authorList>
            <person name="Meier V. D."/>
        </authorList>
    </citation>
    <scope>NUCLEOTIDE SEQUENCE</scope>
    <source>
        <strain evidence="6">AVDCRST_MAG47</strain>
    </source>
</reference>
<proteinExistence type="predicted"/>
<feature type="compositionally biased region" description="Pro residues" evidence="3">
    <location>
        <begin position="68"/>
        <end position="81"/>
    </location>
</feature>
<dbReference type="Pfam" id="PF13180">
    <property type="entry name" value="PDZ_2"/>
    <property type="match status" value="1"/>
</dbReference>
<feature type="compositionally biased region" description="Low complexity" evidence="3">
    <location>
        <begin position="39"/>
        <end position="67"/>
    </location>
</feature>
<evidence type="ECO:0000256" key="1">
    <source>
        <dbReference type="ARBA" id="ARBA00022670"/>
    </source>
</evidence>
<dbReference type="AlphaFoldDB" id="A0A6J4NE68"/>
<dbReference type="SUPFAM" id="SSF50156">
    <property type="entry name" value="PDZ domain-like"/>
    <property type="match status" value="1"/>
</dbReference>
<evidence type="ECO:0000259" key="5">
    <source>
        <dbReference type="PROSITE" id="PS50106"/>
    </source>
</evidence>
<keyword evidence="4" id="KW-0812">Transmembrane</keyword>
<keyword evidence="4" id="KW-0472">Membrane</keyword>
<protein>
    <recommendedName>
        <fullName evidence="5">PDZ domain-containing protein</fullName>
    </recommendedName>
</protein>
<dbReference type="InterPro" id="IPR001478">
    <property type="entry name" value="PDZ"/>
</dbReference>
<keyword evidence="4" id="KW-1133">Transmembrane helix</keyword>
<dbReference type="PROSITE" id="PS50106">
    <property type="entry name" value="PDZ"/>
    <property type="match status" value="1"/>
</dbReference>
<organism evidence="6">
    <name type="scientific">uncultured Nocardioidaceae bacterium</name>
    <dbReference type="NCBI Taxonomy" id="253824"/>
    <lineage>
        <taxon>Bacteria</taxon>
        <taxon>Bacillati</taxon>
        <taxon>Actinomycetota</taxon>
        <taxon>Actinomycetes</taxon>
        <taxon>Propionibacteriales</taxon>
        <taxon>Nocardioidaceae</taxon>
        <taxon>environmental samples</taxon>
    </lineage>
</organism>
<dbReference type="Gene3D" id="2.30.42.10">
    <property type="match status" value="1"/>
</dbReference>
<feature type="region of interest" description="Disordered" evidence="3">
    <location>
        <begin position="1"/>
        <end position="111"/>
    </location>
</feature>
<feature type="transmembrane region" description="Helical" evidence="4">
    <location>
        <begin position="132"/>
        <end position="157"/>
    </location>
</feature>
<dbReference type="InterPro" id="IPR051201">
    <property type="entry name" value="Chloro_Bact_Ser_Proteases"/>
</dbReference>
<evidence type="ECO:0000313" key="6">
    <source>
        <dbReference type="EMBL" id="CAA9383579.1"/>
    </source>
</evidence>
<dbReference type="Pfam" id="PF13365">
    <property type="entry name" value="Trypsin_2"/>
    <property type="match status" value="1"/>
</dbReference>
<gene>
    <name evidence="6" type="ORF">AVDCRST_MAG47-2355</name>
</gene>
<dbReference type="InterPro" id="IPR009003">
    <property type="entry name" value="Peptidase_S1_PA"/>
</dbReference>
<dbReference type="PANTHER" id="PTHR43343:SF3">
    <property type="entry name" value="PROTEASE DO-LIKE 8, CHLOROPLASTIC"/>
    <property type="match status" value="1"/>
</dbReference>
<evidence type="ECO:0000256" key="3">
    <source>
        <dbReference type="SAM" id="MobiDB-lite"/>
    </source>
</evidence>
<dbReference type="EMBL" id="CADCUK010000157">
    <property type="protein sequence ID" value="CAA9383579.1"/>
    <property type="molecule type" value="Genomic_DNA"/>
</dbReference>
<sequence length="489" mass="49574">MTHPGPDAPQPDGDPTREEPRPVPGYGAPGPGPGGHPGGSHVAGSQPPHQQTQPQPAYQPQTPQQPGHQPPPAGYPQPGHPQPGHQQPGYQPGYHQPAYQPPQQLRSGPFPSGYPMPYAPVGPSTRASMPGWVWPLVVVAALVTGLLGGLLGGALVLGSSEGSEELLPAGGAAPLEADNASIAAVASKVLPSTVQVRVVNGRGDDATGATGSGFVIDRRGHVITNNHVVAVAEEDAVIDVVDPRGVAYRAKVVGSSGVYDIAVLKVEDSKRLRPVPIGSSEQLQVGETVVAIGSPLGLSATVTSGIVSALDRPVTTGPSGNEPSDPSSFINAVQTDAAINPGNSGGPLVNLRGQVVGVNSAIATTGGMLGGGGGNIGVGFAIPMDQVRFTARQILETGKAEYPIIGANVDTRETTRGAVLSEVPAGGPAAGAGLEKGDKIVAVDGTRVADGVSLIVAIRTHRPGETIELTVVRDGEERSVEVELDSKVG</sequence>
<dbReference type="SUPFAM" id="SSF50494">
    <property type="entry name" value="Trypsin-like serine proteases"/>
    <property type="match status" value="1"/>
</dbReference>
<evidence type="ECO:0000256" key="2">
    <source>
        <dbReference type="ARBA" id="ARBA00022801"/>
    </source>
</evidence>
<feature type="domain" description="PDZ" evidence="5">
    <location>
        <begin position="394"/>
        <end position="475"/>
    </location>
</feature>
<keyword evidence="1" id="KW-0645">Protease</keyword>
<name>A0A6J4NE68_9ACTN</name>
<dbReference type="GO" id="GO:0006508">
    <property type="term" value="P:proteolysis"/>
    <property type="evidence" value="ECO:0007669"/>
    <property type="project" value="UniProtKB-KW"/>
</dbReference>
<dbReference type="InterPro" id="IPR036034">
    <property type="entry name" value="PDZ_sf"/>
</dbReference>
<dbReference type="Gene3D" id="2.40.10.120">
    <property type="match status" value="1"/>
</dbReference>
<feature type="compositionally biased region" description="Gly residues" evidence="3">
    <location>
        <begin position="27"/>
        <end position="38"/>
    </location>
</feature>
<dbReference type="PRINTS" id="PR00834">
    <property type="entry name" value="PROTEASES2C"/>
</dbReference>
<dbReference type="PANTHER" id="PTHR43343">
    <property type="entry name" value="PEPTIDASE S12"/>
    <property type="match status" value="1"/>
</dbReference>
<dbReference type="GO" id="GO:0004252">
    <property type="term" value="F:serine-type endopeptidase activity"/>
    <property type="evidence" value="ECO:0007669"/>
    <property type="project" value="InterPro"/>
</dbReference>
<dbReference type="InterPro" id="IPR001940">
    <property type="entry name" value="Peptidase_S1C"/>
</dbReference>